<gene>
    <name evidence="1" type="primary">aglQ</name>
</gene>
<proteinExistence type="predicted"/>
<sequence length="367" mass="42973">MNYFDFIDKFVTSSPFFPYKDNIITGCNGLYGETETSYRILSHWSMLLNDCSLDTEFLSGFVDLFLSEFYKHDLSIGPYKARYSEKKDTSNGLIGTAWNVEGIISTIMLCNKLHDKDQIKRDLIDLLPAILKHYSYNEHKSNWPNIIEPNGEKLGLDRTFNHQLWFATSKLQAGIFLDDEDISYDASKFLDNLAVNLKHNHVGAFYHTLGSFPHYHKTLIKRLISSKYRKDMLLKEYGYHGFNLLGLVRAFDYGRLELKSILERELKITTKKRFIKNQNDNKYGSSYNPVGLEIAAAISKLKYNDNNILFWLNYHFANFFDSKNFVFCNSSDIPTLNARLYEMTYLNNKTKDILRYDLNENLWYFVE</sequence>
<protein>
    <submittedName>
        <fullName evidence="1">Agl cluster protein AglQ</fullName>
    </submittedName>
</protein>
<accession>A0A5P4SAI1</accession>
<dbReference type="EMBL" id="MK482084">
    <property type="protein sequence ID" value="QFC18071.1"/>
    <property type="molecule type" value="Genomic_DNA"/>
</dbReference>
<dbReference type="AlphaFoldDB" id="A0A5P4SAI1"/>
<organism evidence="1">
    <name type="scientific">Vibrio parahaemolyticus</name>
    <dbReference type="NCBI Taxonomy" id="670"/>
    <lineage>
        <taxon>Bacteria</taxon>
        <taxon>Pseudomonadati</taxon>
        <taxon>Pseudomonadota</taxon>
        <taxon>Gammaproteobacteria</taxon>
        <taxon>Vibrionales</taxon>
        <taxon>Vibrionaceae</taxon>
        <taxon>Vibrio</taxon>
    </lineage>
</organism>
<name>A0A5P4SAI1_VIBPH</name>
<evidence type="ECO:0000313" key="1">
    <source>
        <dbReference type="EMBL" id="QFC18071.1"/>
    </source>
</evidence>
<dbReference type="RefSeq" id="WP_020839989.1">
    <property type="nucleotide sequence ID" value="NZ_MIQU01000011.1"/>
</dbReference>
<reference evidence="1" key="1">
    <citation type="journal article" date="2019" name="Int. J. Food Microbiol.">
        <title>Developing a novel molecular serotyping system based on capsular polysaccharide synthesis gene clusters of Vibrio parahaemolyticus.</title>
        <authorList>
            <person name="Pang Y."/>
            <person name="Guo X."/>
            <person name="Tian X."/>
            <person name="Liu F."/>
            <person name="Wang L."/>
            <person name="Wu J."/>
            <person name="Zhang S."/>
            <person name="Li S."/>
            <person name="Liu B."/>
        </authorList>
    </citation>
    <scope>NUCLEOTIDE SEQUENCE</scope>
    <source>
        <strain evidence="1">G3563</strain>
    </source>
</reference>